<dbReference type="EMBL" id="DS268113">
    <property type="protein sequence ID" value="KMM71343.1"/>
    <property type="molecule type" value="Genomic_DNA"/>
</dbReference>
<proteinExistence type="predicted"/>
<dbReference type="AlphaFoldDB" id="A0A0J6FLV1"/>
<protein>
    <submittedName>
        <fullName evidence="1">Uncharacterized protein</fullName>
    </submittedName>
</protein>
<dbReference type="VEuPathDB" id="FungiDB:CPAG_07650"/>
<gene>
    <name evidence="1" type="ORF">CPAG_07650</name>
</gene>
<sequence>MARAGVLAEILRTEQYKPGLQGLAAIFREFEQDCYDHAVNTAVDFIEVSMDMMYKKFGLNEMGCKTRL</sequence>
<reference evidence="2" key="2">
    <citation type="journal article" date="2009" name="Genome Res.">
        <title>Comparative genomic analyses of the human fungal pathogens Coccidioides and their relatives.</title>
        <authorList>
            <person name="Sharpton T.J."/>
            <person name="Stajich J.E."/>
            <person name="Rounsley S.D."/>
            <person name="Gardner M.J."/>
            <person name="Wortman J.R."/>
            <person name="Jordar V.S."/>
            <person name="Maiti R."/>
            <person name="Kodira C.D."/>
            <person name="Neafsey D.E."/>
            <person name="Zeng Q."/>
            <person name="Hung C.-Y."/>
            <person name="McMahan C."/>
            <person name="Muszewska A."/>
            <person name="Grynberg M."/>
            <person name="Mandel M.A."/>
            <person name="Kellner E.M."/>
            <person name="Barker B.M."/>
            <person name="Galgiani J.N."/>
            <person name="Orbach M.J."/>
            <person name="Kirkland T.N."/>
            <person name="Cole G.T."/>
            <person name="Henn M.R."/>
            <person name="Birren B.W."/>
            <person name="Taylor J.W."/>
        </authorList>
    </citation>
    <scope>NUCLEOTIDE SEQUENCE [LARGE SCALE GENOMIC DNA]</scope>
    <source>
        <strain evidence="2">RMSCC 3488</strain>
    </source>
</reference>
<accession>A0A0J6FLV1</accession>
<organism evidence="1 2">
    <name type="scientific">Coccidioides posadasii RMSCC 3488</name>
    <dbReference type="NCBI Taxonomy" id="454284"/>
    <lineage>
        <taxon>Eukaryota</taxon>
        <taxon>Fungi</taxon>
        <taxon>Dikarya</taxon>
        <taxon>Ascomycota</taxon>
        <taxon>Pezizomycotina</taxon>
        <taxon>Eurotiomycetes</taxon>
        <taxon>Eurotiomycetidae</taxon>
        <taxon>Onygenales</taxon>
        <taxon>Onygenaceae</taxon>
        <taxon>Coccidioides</taxon>
    </lineage>
</organism>
<evidence type="ECO:0000313" key="2">
    <source>
        <dbReference type="Proteomes" id="UP000054567"/>
    </source>
</evidence>
<evidence type="ECO:0000313" key="1">
    <source>
        <dbReference type="EMBL" id="KMM71343.1"/>
    </source>
</evidence>
<name>A0A0J6FLV1_COCPO</name>
<dbReference type="Proteomes" id="UP000054567">
    <property type="component" value="Unassembled WGS sequence"/>
</dbReference>
<reference evidence="2" key="3">
    <citation type="journal article" date="2010" name="Genome Res.">
        <title>Population genomic sequencing of Coccidioides fungi reveals recent hybridization and transposon control.</title>
        <authorList>
            <person name="Neafsey D.E."/>
            <person name="Barker B.M."/>
            <person name="Sharpton T.J."/>
            <person name="Stajich J.E."/>
            <person name="Park D.J."/>
            <person name="Whiston E."/>
            <person name="Hung C.-Y."/>
            <person name="McMahan C."/>
            <person name="White J."/>
            <person name="Sykes S."/>
            <person name="Heiman D."/>
            <person name="Young S."/>
            <person name="Zeng Q."/>
            <person name="Abouelleil A."/>
            <person name="Aftuck L."/>
            <person name="Bessette D."/>
            <person name="Brown A."/>
            <person name="FitzGerald M."/>
            <person name="Lui A."/>
            <person name="Macdonald J.P."/>
            <person name="Priest M."/>
            <person name="Orbach M.J."/>
            <person name="Galgiani J.N."/>
            <person name="Kirkland T.N."/>
            <person name="Cole G.T."/>
            <person name="Birren B.W."/>
            <person name="Henn M.R."/>
            <person name="Taylor J.W."/>
            <person name="Rounsley S.D."/>
        </authorList>
    </citation>
    <scope>NUCLEOTIDE SEQUENCE [LARGE SCALE GENOMIC DNA]</scope>
    <source>
        <strain evidence="2">RMSCC 3488</strain>
    </source>
</reference>
<reference evidence="1 2" key="1">
    <citation type="submission" date="2007-06" db="EMBL/GenBank/DDBJ databases">
        <title>The Genome Sequence of Coccidioides posadasii RMSCC_3488.</title>
        <authorList>
            <consortium name="Coccidioides Genome Resources Consortium"/>
            <consortium name="The Broad Institute Genome Sequencing Platform"/>
            <person name="Henn M.R."/>
            <person name="Sykes S."/>
            <person name="Young S."/>
            <person name="Jaffe D."/>
            <person name="Berlin A."/>
            <person name="Alvarez P."/>
            <person name="Butler J."/>
            <person name="Gnerre S."/>
            <person name="Grabherr M."/>
            <person name="Mauceli E."/>
            <person name="Brockman W."/>
            <person name="Kodira C."/>
            <person name="Alvarado L."/>
            <person name="Zeng Q."/>
            <person name="Crawford M."/>
            <person name="Antoine C."/>
            <person name="Devon K."/>
            <person name="Galgiani J."/>
            <person name="Orsborn K."/>
            <person name="Lewis M.L."/>
            <person name="Nusbaum C."/>
            <person name="Galagan J."/>
            <person name="Birren B."/>
        </authorList>
    </citation>
    <scope>NUCLEOTIDE SEQUENCE [LARGE SCALE GENOMIC DNA]</scope>
    <source>
        <strain evidence="1 2">RMSCC 3488</strain>
    </source>
</reference>